<name>C1LNF4_SCHJA</name>
<comment type="catalytic activity">
    <reaction evidence="11">
        <text>6-phospho-D-gluconate + NADP(+) = D-ribulose 5-phosphate + CO2 + NADPH</text>
        <dbReference type="Rhea" id="RHEA:10116"/>
        <dbReference type="ChEBI" id="CHEBI:16526"/>
        <dbReference type="ChEBI" id="CHEBI:57783"/>
        <dbReference type="ChEBI" id="CHEBI:58121"/>
        <dbReference type="ChEBI" id="CHEBI:58349"/>
        <dbReference type="ChEBI" id="CHEBI:58759"/>
        <dbReference type="EC" id="1.1.1.44"/>
    </reaction>
</comment>
<protein>
    <recommendedName>
        <fullName evidence="6">6-phosphogluconate dehydrogenase, decarboxylating</fullName>
        <ecNumber evidence="5">1.1.1.44</ecNumber>
    </recommendedName>
</protein>
<reference evidence="13" key="1">
    <citation type="journal article" date="2009" name="Nature">
        <title>The Schistosoma japonicum genome reveals features of host-parasite interplay.</title>
        <authorList>
            <person name="Liu F."/>
            <person name="Zhou Y."/>
            <person name="Wang Z.Q."/>
            <person name="Lu G."/>
            <person name="Zheng H."/>
            <person name="Brindley P.J."/>
            <person name="McManus D.P."/>
            <person name="Blair D."/>
            <person name="Zhang Q.H."/>
            <person name="Zhong Y."/>
            <person name="Wang S."/>
            <person name="Han Z.G."/>
            <person name="Chen Z."/>
        </authorList>
    </citation>
    <scope>NUCLEOTIDE SEQUENCE</scope>
    <source>
        <strain evidence="13">Anhui</strain>
    </source>
</reference>
<keyword evidence="7" id="KW-0521">NADP</keyword>
<dbReference type="AlphaFoldDB" id="C1LNF4"/>
<dbReference type="EMBL" id="FN320509">
    <property type="protein sequence ID" value="CAX76235.1"/>
    <property type="molecule type" value="mRNA"/>
</dbReference>
<evidence type="ECO:0000256" key="8">
    <source>
        <dbReference type="ARBA" id="ARBA00023002"/>
    </source>
</evidence>
<dbReference type="InterPro" id="IPR008927">
    <property type="entry name" value="6-PGluconate_DH-like_C_sf"/>
</dbReference>
<keyword evidence="8 13" id="KW-0560">Oxidoreductase</keyword>
<dbReference type="GO" id="GO:0006098">
    <property type="term" value="P:pentose-phosphate shunt"/>
    <property type="evidence" value="ECO:0007669"/>
    <property type="project" value="UniProtKB-UniPathway"/>
</dbReference>
<sequence length="87" mass="9583">MKLSNFSDGWRRVVSHGALNGIPTPVFSSALSFYDGIKCQHLPANLIQAQRDYFGAHQFEKIDNPGTFVHVDWTGHGGSTASTTYQV</sequence>
<evidence type="ECO:0000256" key="5">
    <source>
        <dbReference type="ARBA" id="ARBA00013011"/>
    </source>
</evidence>
<dbReference type="InterPro" id="IPR006114">
    <property type="entry name" value="6PGDH_C"/>
</dbReference>
<dbReference type="FunFam" id="1.20.5.320:FF:000002">
    <property type="entry name" value="6-phosphogluconate dehydrogenase, decarboxylating"/>
    <property type="match status" value="1"/>
</dbReference>
<comment type="pathway">
    <text evidence="2">Carbohydrate degradation; pentose phosphate pathway; D-ribulose 5-phosphate from D-glucose 6-phosphate (oxidative stage): step 3/3.</text>
</comment>
<dbReference type="UniPathway" id="UPA00115">
    <property type="reaction ID" value="UER00410"/>
</dbReference>
<dbReference type="EMBL" id="FN320508">
    <property type="protein sequence ID" value="CAX76234.1"/>
    <property type="molecule type" value="mRNA"/>
</dbReference>
<comment type="function">
    <text evidence="1">Catalyzes the oxidative decarboxylation of 6-phosphogluconate to ribulose 5-phosphate and CO(2), with concomitant reduction of NADP to NADPH.</text>
</comment>
<dbReference type="EMBL" id="FN320510">
    <property type="protein sequence ID" value="CAX76236.1"/>
    <property type="molecule type" value="mRNA"/>
</dbReference>
<organism evidence="13">
    <name type="scientific">Schistosoma japonicum</name>
    <name type="common">Blood fluke</name>
    <dbReference type="NCBI Taxonomy" id="6182"/>
    <lineage>
        <taxon>Eukaryota</taxon>
        <taxon>Metazoa</taxon>
        <taxon>Spiralia</taxon>
        <taxon>Lophotrochozoa</taxon>
        <taxon>Platyhelminthes</taxon>
        <taxon>Trematoda</taxon>
        <taxon>Digenea</taxon>
        <taxon>Strigeidida</taxon>
        <taxon>Schistosomatoidea</taxon>
        <taxon>Schistosomatidae</taxon>
        <taxon>Schistosoma</taxon>
    </lineage>
</organism>
<evidence type="ECO:0000256" key="7">
    <source>
        <dbReference type="ARBA" id="ARBA00022857"/>
    </source>
</evidence>
<dbReference type="EMBL" id="FN320506">
    <property type="protein sequence ID" value="CAX76232.1"/>
    <property type="molecule type" value="mRNA"/>
</dbReference>
<comment type="similarity">
    <text evidence="3">Belongs to the 6-phosphogluconate dehydrogenase family.</text>
</comment>
<dbReference type="Pfam" id="PF00393">
    <property type="entry name" value="6PGD"/>
    <property type="match status" value="1"/>
</dbReference>
<evidence type="ECO:0000256" key="4">
    <source>
        <dbReference type="ARBA" id="ARBA00011738"/>
    </source>
</evidence>
<evidence type="ECO:0000256" key="11">
    <source>
        <dbReference type="ARBA" id="ARBA00048640"/>
    </source>
</evidence>
<dbReference type="GO" id="GO:0019521">
    <property type="term" value="P:D-gluconate metabolic process"/>
    <property type="evidence" value="ECO:0007669"/>
    <property type="project" value="UniProtKB-KW"/>
</dbReference>
<dbReference type="EMBL" id="FN320507">
    <property type="protein sequence ID" value="CAX76233.1"/>
    <property type="molecule type" value="mRNA"/>
</dbReference>
<dbReference type="SMART" id="SM01350">
    <property type="entry name" value="6PGD"/>
    <property type="match status" value="1"/>
</dbReference>
<proteinExistence type="evidence at transcript level"/>
<dbReference type="GO" id="GO:0004616">
    <property type="term" value="F:phosphogluconate dehydrogenase (decarboxylating) activity"/>
    <property type="evidence" value="ECO:0007669"/>
    <property type="project" value="UniProtKB-EC"/>
</dbReference>
<evidence type="ECO:0000256" key="9">
    <source>
        <dbReference type="ARBA" id="ARBA00023064"/>
    </source>
</evidence>
<comment type="subunit">
    <text evidence="4">Homodimer.</text>
</comment>
<evidence type="ECO:0000256" key="1">
    <source>
        <dbReference type="ARBA" id="ARBA00002526"/>
    </source>
</evidence>
<dbReference type="Gene3D" id="1.20.5.320">
    <property type="entry name" value="6-Phosphogluconate Dehydrogenase, domain 3"/>
    <property type="match status" value="1"/>
</dbReference>
<dbReference type="EMBL" id="FN320511">
    <property type="protein sequence ID" value="CAX76237.1"/>
    <property type="molecule type" value="mRNA"/>
</dbReference>
<feature type="domain" description="6-phosphogluconate dehydrogenase C-terminal" evidence="12">
    <location>
        <begin position="1"/>
        <end position="74"/>
    </location>
</feature>
<dbReference type="EC" id="1.1.1.44" evidence="5"/>
<evidence type="ECO:0000256" key="10">
    <source>
        <dbReference type="ARBA" id="ARBA00023126"/>
    </source>
</evidence>
<dbReference type="PANTHER" id="PTHR11811">
    <property type="entry name" value="6-PHOSPHOGLUCONATE DEHYDROGENASE"/>
    <property type="match status" value="1"/>
</dbReference>
<dbReference type="EMBL" id="FN320505">
    <property type="protein sequence ID" value="CAX76231.1"/>
    <property type="molecule type" value="mRNA"/>
</dbReference>
<keyword evidence="9" id="KW-0311">Gluconate utilization</keyword>
<evidence type="ECO:0000256" key="3">
    <source>
        <dbReference type="ARBA" id="ARBA00008419"/>
    </source>
</evidence>
<evidence type="ECO:0000259" key="12">
    <source>
        <dbReference type="SMART" id="SM01350"/>
    </source>
</evidence>
<dbReference type="InterPro" id="IPR006183">
    <property type="entry name" value="Pgluconate_DH"/>
</dbReference>
<reference evidence="13" key="2">
    <citation type="submission" date="2009-03" db="EMBL/GenBank/DDBJ databases">
        <authorList>
            <person name="Gang L."/>
        </authorList>
    </citation>
    <scope>NUCLEOTIDE SEQUENCE</scope>
    <source>
        <strain evidence="13">Anhui</strain>
    </source>
</reference>
<dbReference type="SUPFAM" id="SSF48179">
    <property type="entry name" value="6-phosphogluconate dehydrogenase C-terminal domain-like"/>
    <property type="match status" value="1"/>
</dbReference>
<evidence type="ECO:0000256" key="6">
    <source>
        <dbReference type="ARBA" id="ARBA00018193"/>
    </source>
</evidence>
<evidence type="ECO:0000256" key="2">
    <source>
        <dbReference type="ARBA" id="ARBA00004874"/>
    </source>
</evidence>
<evidence type="ECO:0000313" key="13">
    <source>
        <dbReference type="EMBL" id="CAX76232.1"/>
    </source>
</evidence>
<accession>C1LNF4</accession>
<keyword evidence="10" id="KW-0570">Pentose shunt</keyword>